<dbReference type="AlphaFoldDB" id="A0A6G9QNU9"/>
<dbReference type="EMBL" id="CP050313">
    <property type="protein sequence ID" value="QIR15727.1"/>
    <property type="molecule type" value="Genomic_DNA"/>
</dbReference>
<organism evidence="1 2">
    <name type="scientific">Shewanella aestuarii</name>
    <dbReference type="NCBI Taxonomy" id="1028752"/>
    <lineage>
        <taxon>Bacteria</taxon>
        <taxon>Pseudomonadati</taxon>
        <taxon>Pseudomonadota</taxon>
        <taxon>Gammaproteobacteria</taxon>
        <taxon>Alteromonadales</taxon>
        <taxon>Shewanellaceae</taxon>
        <taxon>Shewanella</taxon>
    </lineage>
</organism>
<dbReference type="Pfam" id="PF14375">
    <property type="entry name" value="Cys_rich_CWC"/>
    <property type="match status" value="1"/>
</dbReference>
<evidence type="ECO:0000313" key="2">
    <source>
        <dbReference type="Proteomes" id="UP000502608"/>
    </source>
</evidence>
<gene>
    <name evidence="1" type="ORF">HBH39_15570</name>
</gene>
<proteinExistence type="predicted"/>
<protein>
    <submittedName>
        <fullName evidence="1">Cysteine-rich CWC family protein</fullName>
    </submittedName>
</protein>
<reference evidence="1 2" key="1">
    <citation type="submission" date="2020-03" db="EMBL/GenBank/DDBJ databases">
        <title>Complete genome sequence of Shewanella sp.</title>
        <authorList>
            <person name="Kim Y.-S."/>
            <person name="Kim S.-J."/>
            <person name="Jung H.-K."/>
            <person name="Kim K.-H."/>
        </authorList>
    </citation>
    <scope>NUCLEOTIDE SEQUENCE [LARGE SCALE GENOMIC DNA]</scope>
    <source>
        <strain evidence="1 2">PN3F2</strain>
    </source>
</reference>
<accession>A0A6G9QNU9</accession>
<dbReference type="InterPro" id="IPR032720">
    <property type="entry name" value="Cys_rich_CWC"/>
</dbReference>
<dbReference type="RefSeq" id="WP_167679583.1">
    <property type="nucleotide sequence ID" value="NZ_CP050313.1"/>
</dbReference>
<name>A0A6G9QNU9_9GAMM</name>
<keyword evidence="2" id="KW-1185">Reference proteome</keyword>
<sequence length="81" mass="8984">MSDKNCPICQQSNQCMMANGGDVSTCWCLTTDFSAVDLIEQYQQQHPQILLDKQQCVCQSCLDNIASAQHLSKASVQIFTP</sequence>
<dbReference type="KEGG" id="saes:HBH39_15570"/>
<dbReference type="Proteomes" id="UP000502608">
    <property type="component" value="Chromosome"/>
</dbReference>
<evidence type="ECO:0000313" key="1">
    <source>
        <dbReference type="EMBL" id="QIR15727.1"/>
    </source>
</evidence>